<evidence type="ECO:0000313" key="3">
    <source>
        <dbReference type="Proteomes" id="UP000033101"/>
    </source>
</evidence>
<evidence type="ECO:0000313" key="2">
    <source>
        <dbReference type="EMBL" id="AKB78565.1"/>
    </source>
</evidence>
<protein>
    <submittedName>
        <fullName evidence="2">Sensory transduction histidine kinase</fullName>
    </submittedName>
</protein>
<accession>A0A0E3WUR3</accession>
<dbReference type="AlphaFoldDB" id="A0A0E3WUR3"/>
<dbReference type="PATRIC" id="fig|1434110.4.peg.2647"/>
<proteinExistence type="predicted"/>
<organism evidence="2 3">
    <name type="scientific">Methanosarcina horonobensis HB-1 = JCM 15518</name>
    <dbReference type="NCBI Taxonomy" id="1434110"/>
    <lineage>
        <taxon>Archaea</taxon>
        <taxon>Methanobacteriati</taxon>
        <taxon>Methanobacteriota</taxon>
        <taxon>Stenosarchaea group</taxon>
        <taxon>Methanomicrobia</taxon>
        <taxon>Methanosarcinales</taxon>
        <taxon>Methanosarcinaceae</taxon>
        <taxon>Methanosarcina</taxon>
    </lineage>
</organism>
<dbReference type="Gene3D" id="3.30.565.10">
    <property type="entry name" value="Histidine kinase-like ATPase, C-terminal domain"/>
    <property type="match status" value="1"/>
</dbReference>
<dbReference type="InterPro" id="IPR003594">
    <property type="entry name" value="HATPase_dom"/>
</dbReference>
<reference evidence="2 3" key="1">
    <citation type="submission" date="2014-07" db="EMBL/GenBank/DDBJ databases">
        <title>Methanogenic archaea and the global carbon cycle.</title>
        <authorList>
            <person name="Henriksen J.R."/>
            <person name="Luke J."/>
            <person name="Reinhart S."/>
            <person name="Benedict M.N."/>
            <person name="Youngblut N.D."/>
            <person name="Metcalf M.E."/>
            <person name="Whitaker R.J."/>
            <person name="Metcalf W.W."/>
        </authorList>
    </citation>
    <scope>NUCLEOTIDE SEQUENCE [LARGE SCALE GENOMIC DNA]</scope>
    <source>
        <strain evidence="2 3">HB-1</strain>
    </source>
</reference>
<sequence length="94" mass="10790">MLLITFLIYYILRTETIAAEKDIFGPDKHCKEKNGFEYKLEVSDNGKGIPKEIDFENSDFLGFQLVNLLVEQIDGEIEPKRDKGTQFVIGFSVE</sequence>
<dbReference type="STRING" id="1434110.MSHOH_2082"/>
<keyword evidence="2" id="KW-0808">Transferase</keyword>
<dbReference type="KEGG" id="mhor:MSHOH_2082"/>
<name>A0A0E3WUR3_9EURY</name>
<dbReference type="PANTHER" id="PTHR43065">
    <property type="entry name" value="SENSOR HISTIDINE KINASE"/>
    <property type="match status" value="1"/>
</dbReference>
<dbReference type="EMBL" id="CP009516">
    <property type="protein sequence ID" value="AKB78565.1"/>
    <property type="molecule type" value="Genomic_DNA"/>
</dbReference>
<dbReference type="Pfam" id="PF02518">
    <property type="entry name" value="HATPase_c"/>
    <property type="match status" value="1"/>
</dbReference>
<dbReference type="InterPro" id="IPR036890">
    <property type="entry name" value="HATPase_C_sf"/>
</dbReference>
<keyword evidence="2" id="KW-0418">Kinase</keyword>
<evidence type="ECO:0000259" key="1">
    <source>
        <dbReference type="Pfam" id="PF02518"/>
    </source>
</evidence>
<dbReference type="SUPFAM" id="SSF55874">
    <property type="entry name" value="ATPase domain of HSP90 chaperone/DNA topoisomerase II/histidine kinase"/>
    <property type="match status" value="1"/>
</dbReference>
<dbReference type="OrthoDB" id="382235at2157"/>
<dbReference type="GeneID" id="24831319"/>
<dbReference type="GO" id="GO:0016301">
    <property type="term" value="F:kinase activity"/>
    <property type="evidence" value="ECO:0007669"/>
    <property type="project" value="UniProtKB-KW"/>
</dbReference>
<gene>
    <name evidence="2" type="ORF">MSHOH_2082</name>
</gene>
<dbReference type="HOGENOM" id="CLU_2379418_0_0_2"/>
<dbReference type="RefSeq" id="WP_048139647.1">
    <property type="nucleotide sequence ID" value="NZ_BBCW01000010.1"/>
</dbReference>
<dbReference type="PANTHER" id="PTHR43065:SF23">
    <property type="entry name" value="SENSOR HISTIDINE KINASE PDTAS"/>
    <property type="match status" value="1"/>
</dbReference>
<dbReference type="Proteomes" id="UP000033101">
    <property type="component" value="Chromosome"/>
</dbReference>
<feature type="domain" description="Histidine kinase/HSP90-like ATPase" evidence="1">
    <location>
        <begin position="35"/>
        <end position="91"/>
    </location>
</feature>
<keyword evidence="3" id="KW-1185">Reference proteome</keyword>